<dbReference type="Pfam" id="PF10557">
    <property type="entry name" value="Cullin_Nedd8"/>
    <property type="match status" value="1"/>
</dbReference>
<dbReference type="InterPro" id="IPR036390">
    <property type="entry name" value="WH_DNA-bd_sf"/>
</dbReference>
<dbReference type="SUPFAM" id="SSF75632">
    <property type="entry name" value="Cullin homology domain"/>
    <property type="match status" value="1"/>
</dbReference>
<keyword evidence="6" id="KW-0832">Ubl conjugation</keyword>
<dbReference type="InterPro" id="IPR019559">
    <property type="entry name" value="Cullin_neddylation_domain"/>
</dbReference>
<dbReference type="GO" id="GO:0031625">
    <property type="term" value="F:ubiquitin protein ligase binding"/>
    <property type="evidence" value="ECO:0007669"/>
    <property type="project" value="InterPro"/>
</dbReference>
<evidence type="ECO:0000256" key="7">
    <source>
        <dbReference type="ARBA" id="ARBA00023242"/>
    </source>
</evidence>
<dbReference type="FunFam" id="3.30.230.130:FF:000003">
    <property type="entry name" value="Cullin 2"/>
    <property type="match status" value="1"/>
</dbReference>
<keyword evidence="14" id="KW-1185">Reference proteome</keyword>
<dbReference type="FunFam" id="1.20.1310.10:FF:000001">
    <property type="entry name" value="Cullin 3"/>
    <property type="match status" value="1"/>
</dbReference>
<dbReference type="Pfam" id="PF00888">
    <property type="entry name" value="Cullin"/>
    <property type="match status" value="1"/>
</dbReference>
<evidence type="ECO:0000256" key="6">
    <source>
        <dbReference type="ARBA" id="ARBA00022843"/>
    </source>
</evidence>
<dbReference type="EMBL" id="CAJNOQ010000143">
    <property type="protein sequence ID" value="CAF0763594.1"/>
    <property type="molecule type" value="Genomic_DNA"/>
</dbReference>
<dbReference type="Proteomes" id="UP000681722">
    <property type="component" value="Unassembled WGS sequence"/>
</dbReference>
<name>A0A813Q8X4_9BILA</name>
<evidence type="ECO:0000256" key="4">
    <source>
        <dbReference type="ARBA" id="ARBA00022499"/>
    </source>
</evidence>
<dbReference type="OrthoDB" id="27073at2759"/>
<dbReference type="FunFam" id="1.20.1310.10:FF:000012">
    <property type="entry name" value="Cullin 2"/>
    <property type="match status" value="1"/>
</dbReference>
<evidence type="ECO:0000256" key="8">
    <source>
        <dbReference type="ARBA" id="ARBA00069610"/>
    </source>
</evidence>
<dbReference type="SUPFAM" id="SSF46785">
    <property type="entry name" value="Winged helix' DNA-binding domain"/>
    <property type="match status" value="1"/>
</dbReference>
<dbReference type="InterPro" id="IPR036317">
    <property type="entry name" value="Cullin_homology_sf"/>
</dbReference>
<protein>
    <recommendedName>
        <fullName evidence="8">Cullin-2</fullName>
    </recommendedName>
</protein>
<dbReference type="Gene3D" id="1.20.1310.10">
    <property type="entry name" value="Cullin Repeats"/>
    <property type="match status" value="4"/>
</dbReference>
<dbReference type="EMBL" id="CAJOBC010000143">
    <property type="protein sequence ID" value="CAF3544722.1"/>
    <property type="molecule type" value="Genomic_DNA"/>
</dbReference>
<dbReference type="PROSITE" id="PS01256">
    <property type="entry name" value="CULLIN_1"/>
    <property type="match status" value="1"/>
</dbReference>
<dbReference type="Gene3D" id="3.30.230.130">
    <property type="entry name" value="Cullin, Chain C, Domain 2"/>
    <property type="match status" value="1"/>
</dbReference>
<keyword evidence="4" id="KW-1017">Isopeptide bond</keyword>
<evidence type="ECO:0000256" key="3">
    <source>
        <dbReference type="ARBA" id="ARBA00006019"/>
    </source>
</evidence>
<feature type="domain" description="Cullin family profile" evidence="11">
    <location>
        <begin position="389"/>
        <end position="638"/>
    </location>
</feature>
<dbReference type="InterPro" id="IPR045093">
    <property type="entry name" value="Cullin"/>
</dbReference>
<evidence type="ECO:0000313" key="13">
    <source>
        <dbReference type="EMBL" id="CAF3544722.1"/>
    </source>
</evidence>
<dbReference type="InterPro" id="IPR016158">
    <property type="entry name" value="Cullin_homology"/>
</dbReference>
<dbReference type="InterPro" id="IPR016157">
    <property type="entry name" value="Cullin_CS"/>
</dbReference>
<evidence type="ECO:0000259" key="11">
    <source>
        <dbReference type="PROSITE" id="PS50069"/>
    </source>
</evidence>
<organism evidence="12 14">
    <name type="scientific">Didymodactylos carnosus</name>
    <dbReference type="NCBI Taxonomy" id="1234261"/>
    <lineage>
        <taxon>Eukaryota</taxon>
        <taxon>Metazoa</taxon>
        <taxon>Spiralia</taxon>
        <taxon>Gnathifera</taxon>
        <taxon>Rotifera</taxon>
        <taxon>Eurotatoria</taxon>
        <taxon>Bdelloidea</taxon>
        <taxon>Philodinida</taxon>
        <taxon>Philodinidae</taxon>
        <taxon>Didymodactylos</taxon>
    </lineage>
</organism>
<evidence type="ECO:0000313" key="12">
    <source>
        <dbReference type="EMBL" id="CAF0763594.1"/>
    </source>
</evidence>
<evidence type="ECO:0000256" key="1">
    <source>
        <dbReference type="ARBA" id="ARBA00004123"/>
    </source>
</evidence>
<dbReference type="InterPro" id="IPR001373">
    <property type="entry name" value="Cullin_N"/>
</dbReference>
<dbReference type="Gene3D" id="1.10.10.10">
    <property type="entry name" value="Winged helix-like DNA-binding domain superfamily/Winged helix DNA-binding domain"/>
    <property type="match status" value="1"/>
</dbReference>
<comment type="caution">
    <text evidence="12">The sequence shown here is derived from an EMBL/GenBank/DDBJ whole genome shotgun (WGS) entry which is preliminary data.</text>
</comment>
<dbReference type="Proteomes" id="UP000663829">
    <property type="component" value="Unassembled WGS sequence"/>
</dbReference>
<dbReference type="GO" id="GO:0005634">
    <property type="term" value="C:nucleus"/>
    <property type="evidence" value="ECO:0007669"/>
    <property type="project" value="UniProtKB-SubCell"/>
</dbReference>
<dbReference type="SUPFAM" id="SSF74788">
    <property type="entry name" value="Cullin repeat-like"/>
    <property type="match status" value="1"/>
</dbReference>
<evidence type="ECO:0000256" key="9">
    <source>
        <dbReference type="PROSITE-ProRule" id="PRU00330"/>
    </source>
</evidence>
<accession>A0A813Q8X4</accession>
<keyword evidence="5" id="KW-0833">Ubl conjugation pathway</keyword>
<reference evidence="12" key="1">
    <citation type="submission" date="2021-02" db="EMBL/GenBank/DDBJ databases">
        <authorList>
            <person name="Nowell W R."/>
        </authorList>
    </citation>
    <scope>NUCLEOTIDE SEQUENCE</scope>
</reference>
<comment type="subcellular location">
    <subcellularLocation>
        <location evidence="1">Nucleus</location>
    </subcellularLocation>
</comment>
<dbReference type="GO" id="GO:0006511">
    <property type="term" value="P:ubiquitin-dependent protein catabolic process"/>
    <property type="evidence" value="ECO:0007669"/>
    <property type="project" value="InterPro"/>
</dbReference>
<dbReference type="PANTHER" id="PTHR11932">
    <property type="entry name" value="CULLIN"/>
    <property type="match status" value="1"/>
</dbReference>
<evidence type="ECO:0000256" key="10">
    <source>
        <dbReference type="RuleBase" id="RU003829"/>
    </source>
</evidence>
<keyword evidence="7" id="KW-0539">Nucleus</keyword>
<dbReference type="FunFam" id="1.20.1310.10:FF:000022">
    <property type="entry name" value="Cullin-2 isoform 2"/>
    <property type="match status" value="1"/>
</dbReference>
<dbReference type="InterPro" id="IPR059120">
    <property type="entry name" value="Cullin-like_AB"/>
</dbReference>
<dbReference type="SMART" id="SM00884">
    <property type="entry name" value="Cullin_Nedd8"/>
    <property type="match status" value="1"/>
</dbReference>
<sequence>MSLRPKVIDFNDRWPTVLDTIRCVISLSRYGAINKQTWHTHIYDLCVSTPESHAERLYEETKRFLEDHTTSMKKDISDADQDMLTVYVKYWTEYSSGAQYLNLLYGYLNTQFVKKRQANEHENYPSIECNLESNDQQLIEIGEMAFDCWTKIIIEPLKDRLVNLLLEQIHRDRINESVNQATIKGVIMSFVDVCQHRKKFPLELYEKSFEAQLLQATGEYYKQEGNRLLSVLNCVQYMKKVLLLLDDEEFRSRKFLNPTSYTKVYNECHLYLIIVNMEIFKNECNKLIVEEDMEALQNMYKLLKPIQTGIQYMVERLQDNITHIGNEKVQSLKGENLPTLFVETLLELHNKYGNVIRDVFSNDQEFVSSLDKACANIVNMKYDPKQASKAPELLARYCDNLLRKSSKSATEQEIEDKLLASITIFQYLDDKDYFQRFYQKMLARRLINNQSTSIDAEEFMVTKLKQTCGYEFTGKLARMFQDIKVSDDLNSKFLERLKVIMSADHHHQQHQQSSTTTTMATLIGIDFSIYVLQANSWPISQTSTNTFSIPQQLEKPLHMFEEFYGNQYNGRKLCWMHNLSTAEVRMCHLDRPYFVTMGTYQMAILLCFNESQRLTVGELEEATKLNTKELEKQIQSLIEGKFLLGNANELKSDSVLEINFDYKSKRTKFKISFIGQKDKIQEAEAAQQAADEDRKFYLQAVIVRIMKARKMLKHNSLIEEVITQSKQRFMPSIQLIKKCIEILIDKQYLKRTSTDEYSYVA</sequence>
<proteinExistence type="inferred from homology"/>
<dbReference type="InterPro" id="IPR016159">
    <property type="entry name" value="Cullin_repeat-like_dom_sf"/>
</dbReference>
<dbReference type="GO" id="GO:0031462">
    <property type="term" value="C:Cul2-RING ubiquitin ligase complex"/>
    <property type="evidence" value="ECO:0007669"/>
    <property type="project" value="UniProtKB-ARBA"/>
</dbReference>
<comment type="similarity">
    <text evidence="3 9 10">Belongs to the cullin family.</text>
</comment>
<comment type="pathway">
    <text evidence="2">Protein modification; protein ubiquitination.</text>
</comment>
<evidence type="ECO:0000256" key="5">
    <source>
        <dbReference type="ARBA" id="ARBA00022786"/>
    </source>
</evidence>
<dbReference type="AlphaFoldDB" id="A0A813Q8X4"/>
<dbReference type="FunFam" id="1.10.10.10:FF:000014">
    <property type="entry name" value="Cullin 1"/>
    <property type="match status" value="1"/>
</dbReference>
<evidence type="ECO:0000313" key="14">
    <source>
        <dbReference type="Proteomes" id="UP000663829"/>
    </source>
</evidence>
<dbReference type="Pfam" id="PF26557">
    <property type="entry name" value="Cullin_AB"/>
    <property type="match status" value="1"/>
</dbReference>
<dbReference type="SMART" id="SM00182">
    <property type="entry name" value="CULLIN"/>
    <property type="match status" value="1"/>
</dbReference>
<evidence type="ECO:0000256" key="2">
    <source>
        <dbReference type="ARBA" id="ARBA00004906"/>
    </source>
</evidence>
<dbReference type="InterPro" id="IPR036388">
    <property type="entry name" value="WH-like_DNA-bd_sf"/>
</dbReference>
<dbReference type="PROSITE" id="PS50069">
    <property type="entry name" value="CULLIN_2"/>
    <property type="match status" value="1"/>
</dbReference>
<gene>
    <name evidence="12" type="ORF">GPM918_LOCUS1527</name>
    <name evidence="13" type="ORF">SRO942_LOCUS1527</name>
</gene>